<reference evidence="11" key="1">
    <citation type="journal article" date="2020" name="mSystems">
        <title>Genome- and Community-Level Interaction Insights into Carbon Utilization and Element Cycling Functions of Hydrothermarchaeota in Hydrothermal Sediment.</title>
        <authorList>
            <person name="Zhou Z."/>
            <person name="Liu Y."/>
            <person name="Xu W."/>
            <person name="Pan J."/>
            <person name="Luo Z.H."/>
            <person name="Li M."/>
        </authorList>
    </citation>
    <scope>NUCLEOTIDE SEQUENCE [LARGE SCALE GENOMIC DNA]</scope>
    <source>
        <strain evidence="11">SpSt-289</strain>
    </source>
</reference>
<evidence type="ECO:0000256" key="9">
    <source>
        <dbReference type="RuleBase" id="RU363032"/>
    </source>
</evidence>
<evidence type="ECO:0000256" key="7">
    <source>
        <dbReference type="ARBA" id="ARBA00022989"/>
    </source>
</evidence>
<keyword evidence="5 9" id="KW-0812">Transmembrane</keyword>
<sequence length="282" mass="31245">MDLASIPAPRRHAAYGFFSRLPYWLLVALLLGVLIVWRTLTNDTYAVIFSAVSRGLGLTIYVTLVAYAGALVVGLLIGIARVSKNRILYEAATFYVEIIRGAPMLVLLLYIAFVGAPALVAVVNQLGELLSFLGPPARSLIEFRVRDFDFTTRAILALIIGYSAFLSEIFRAGIESIEHGQIEAAQSLGMSRWQVLRLVVLPQAIRRVLPPLGNDFIAMLKDSSLVSVLGVPDITQMGKVYAASTFLYFETYNIVAFLYLSMTIVLSLGVRWMEHRMPQNVR</sequence>
<dbReference type="EMBL" id="DSMG01000084">
    <property type="protein sequence ID" value="HDX31468.1"/>
    <property type="molecule type" value="Genomic_DNA"/>
</dbReference>
<evidence type="ECO:0000256" key="4">
    <source>
        <dbReference type="ARBA" id="ARBA00022475"/>
    </source>
</evidence>
<feature type="transmembrane region" description="Helical" evidence="9">
    <location>
        <begin position="21"/>
        <end position="40"/>
    </location>
</feature>
<keyword evidence="8 9" id="KW-0472">Membrane</keyword>
<evidence type="ECO:0000256" key="6">
    <source>
        <dbReference type="ARBA" id="ARBA00022970"/>
    </source>
</evidence>
<evidence type="ECO:0000313" key="11">
    <source>
        <dbReference type="EMBL" id="HDX31468.1"/>
    </source>
</evidence>
<dbReference type="NCBIfam" id="TIGR01726">
    <property type="entry name" value="HEQRo_perm_3TM"/>
    <property type="match status" value="1"/>
</dbReference>
<gene>
    <name evidence="11" type="ORF">ENQ20_08225</name>
</gene>
<dbReference type="PROSITE" id="PS50928">
    <property type="entry name" value="ABC_TM1"/>
    <property type="match status" value="1"/>
</dbReference>
<evidence type="ECO:0000259" key="10">
    <source>
        <dbReference type="PROSITE" id="PS50928"/>
    </source>
</evidence>
<evidence type="ECO:0000256" key="5">
    <source>
        <dbReference type="ARBA" id="ARBA00022692"/>
    </source>
</evidence>
<dbReference type="InterPro" id="IPR010065">
    <property type="entry name" value="AA_ABC_transptr_permease_3TM"/>
</dbReference>
<dbReference type="GO" id="GO:0043190">
    <property type="term" value="C:ATP-binding cassette (ABC) transporter complex"/>
    <property type="evidence" value="ECO:0007669"/>
    <property type="project" value="InterPro"/>
</dbReference>
<feature type="transmembrane region" description="Helical" evidence="9">
    <location>
        <begin position="101"/>
        <end position="123"/>
    </location>
</feature>
<dbReference type="GO" id="GO:0022857">
    <property type="term" value="F:transmembrane transporter activity"/>
    <property type="evidence" value="ECO:0007669"/>
    <property type="project" value="InterPro"/>
</dbReference>
<dbReference type="InterPro" id="IPR043429">
    <property type="entry name" value="ArtM/GltK/GlnP/TcyL/YhdX-like"/>
</dbReference>
<comment type="similarity">
    <text evidence="2">Belongs to the binding-protein-dependent transport system permease family. HisMQ subfamily.</text>
</comment>
<dbReference type="InterPro" id="IPR000515">
    <property type="entry name" value="MetI-like"/>
</dbReference>
<keyword evidence="6" id="KW-0029">Amino-acid transport</keyword>
<dbReference type="Gene3D" id="1.10.3720.10">
    <property type="entry name" value="MetI-like"/>
    <property type="match status" value="1"/>
</dbReference>
<evidence type="ECO:0000256" key="3">
    <source>
        <dbReference type="ARBA" id="ARBA00022448"/>
    </source>
</evidence>
<evidence type="ECO:0000256" key="2">
    <source>
        <dbReference type="ARBA" id="ARBA00010072"/>
    </source>
</evidence>
<dbReference type="CDD" id="cd06261">
    <property type="entry name" value="TM_PBP2"/>
    <property type="match status" value="1"/>
</dbReference>
<keyword evidence="7 9" id="KW-1133">Transmembrane helix</keyword>
<comment type="subcellular location">
    <subcellularLocation>
        <location evidence="1 9">Cell membrane</location>
        <topology evidence="1 9">Multi-pass membrane protein</topology>
    </subcellularLocation>
</comment>
<dbReference type="InterPro" id="IPR035906">
    <property type="entry name" value="MetI-like_sf"/>
</dbReference>
<dbReference type="PANTHER" id="PTHR30614">
    <property type="entry name" value="MEMBRANE COMPONENT OF AMINO ACID ABC TRANSPORTER"/>
    <property type="match status" value="1"/>
</dbReference>
<comment type="caution">
    <text evidence="11">The sequence shown here is derived from an EMBL/GenBank/DDBJ whole genome shotgun (WGS) entry which is preliminary data.</text>
</comment>
<dbReference type="AlphaFoldDB" id="A0A7C1JWI6"/>
<protein>
    <submittedName>
        <fullName evidence="11">Amino acid ABC transporter permease</fullName>
    </submittedName>
</protein>
<name>A0A7C1JWI6_9CHLR</name>
<accession>A0A7C1JWI6</accession>
<dbReference type="PANTHER" id="PTHR30614:SF20">
    <property type="entry name" value="GLUTAMINE TRANSPORT SYSTEM PERMEASE PROTEIN GLNP"/>
    <property type="match status" value="1"/>
</dbReference>
<evidence type="ECO:0000256" key="8">
    <source>
        <dbReference type="ARBA" id="ARBA00023136"/>
    </source>
</evidence>
<feature type="transmembrane region" description="Helical" evidence="9">
    <location>
        <begin position="60"/>
        <end position="80"/>
    </location>
</feature>
<dbReference type="SUPFAM" id="SSF161098">
    <property type="entry name" value="MetI-like"/>
    <property type="match status" value="1"/>
</dbReference>
<feature type="transmembrane region" description="Helical" evidence="9">
    <location>
        <begin position="254"/>
        <end position="273"/>
    </location>
</feature>
<keyword evidence="3 9" id="KW-0813">Transport</keyword>
<keyword evidence="4" id="KW-1003">Cell membrane</keyword>
<organism evidence="11">
    <name type="scientific">Caldilinea aerophila</name>
    <dbReference type="NCBI Taxonomy" id="133453"/>
    <lineage>
        <taxon>Bacteria</taxon>
        <taxon>Bacillati</taxon>
        <taxon>Chloroflexota</taxon>
        <taxon>Caldilineae</taxon>
        <taxon>Caldilineales</taxon>
        <taxon>Caldilineaceae</taxon>
        <taxon>Caldilinea</taxon>
    </lineage>
</organism>
<feature type="domain" description="ABC transmembrane type-1" evidence="10">
    <location>
        <begin position="56"/>
        <end position="270"/>
    </location>
</feature>
<dbReference type="GO" id="GO:0006865">
    <property type="term" value="P:amino acid transport"/>
    <property type="evidence" value="ECO:0007669"/>
    <property type="project" value="UniProtKB-KW"/>
</dbReference>
<dbReference type="Pfam" id="PF00528">
    <property type="entry name" value="BPD_transp_1"/>
    <property type="match status" value="1"/>
</dbReference>
<evidence type="ECO:0000256" key="1">
    <source>
        <dbReference type="ARBA" id="ARBA00004651"/>
    </source>
</evidence>
<proteinExistence type="inferred from homology"/>